<evidence type="ECO:0008006" key="8">
    <source>
        <dbReference type="Google" id="ProtNLM"/>
    </source>
</evidence>
<evidence type="ECO:0000313" key="6">
    <source>
        <dbReference type="EMBL" id="HBK54515.1"/>
    </source>
</evidence>
<feature type="transmembrane region" description="Helical" evidence="5">
    <location>
        <begin position="32"/>
        <end position="50"/>
    </location>
</feature>
<dbReference type="Pfam" id="PF06541">
    <property type="entry name" value="ABC_trans_CmpB"/>
    <property type="match status" value="1"/>
</dbReference>
<comment type="caution">
    <text evidence="6">The sequence shown here is derived from an EMBL/GenBank/DDBJ whole genome shotgun (WGS) entry which is preliminary data.</text>
</comment>
<evidence type="ECO:0000256" key="1">
    <source>
        <dbReference type="ARBA" id="ARBA00004141"/>
    </source>
</evidence>
<evidence type="ECO:0000256" key="2">
    <source>
        <dbReference type="ARBA" id="ARBA00022692"/>
    </source>
</evidence>
<protein>
    <recommendedName>
        <fullName evidence="8">ABC-transporter type IV</fullName>
    </recommendedName>
</protein>
<dbReference type="PANTHER" id="PTHR31746">
    <property type="entry name" value="TRANSMEMBRANE PROTEIN 229 FAMILY MEMBER"/>
    <property type="match status" value="1"/>
</dbReference>
<dbReference type="Proteomes" id="UP000263273">
    <property type="component" value="Unassembled WGS sequence"/>
</dbReference>
<organism evidence="6 7">
    <name type="scientific">Syntrophomonas wolfei</name>
    <dbReference type="NCBI Taxonomy" id="863"/>
    <lineage>
        <taxon>Bacteria</taxon>
        <taxon>Bacillati</taxon>
        <taxon>Bacillota</taxon>
        <taxon>Clostridia</taxon>
        <taxon>Eubacteriales</taxon>
        <taxon>Syntrophomonadaceae</taxon>
        <taxon>Syntrophomonas</taxon>
    </lineage>
</organism>
<keyword evidence="2 5" id="KW-0812">Transmembrane</keyword>
<evidence type="ECO:0000256" key="4">
    <source>
        <dbReference type="ARBA" id="ARBA00023136"/>
    </source>
</evidence>
<keyword evidence="4 5" id="KW-0472">Membrane</keyword>
<feature type="transmembrane region" description="Helical" evidence="5">
    <location>
        <begin position="5"/>
        <end position="26"/>
    </location>
</feature>
<reference evidence="6 7" key="1">
    <citation type="journal article" date="2018" name="Nat. Biotechnol.">
        <title>A standardized bacterial taxonomy based on genome phylogeny substantially revises the tree of life.</title>
        <authorList>
            <person name="Parks D.H."/>
            <person name="Chuvochina M."/>
            <person name="Waite D.W."/>
            <person name="Rinke C."/>
            <person name="Skarshewski A."/>
            <person name="Chaumeil P.A."/>
            <person name="Hugenholtz P."/>
        </authorList>
    </citation>
    <scope>NUCLEOTIDE SEQUENCE [LARGE SCALE GENOMIC DNA]</scope>
    <source>
        <strain evidence="6">UBA10948</strain>
    </source>
</reference>
<sequence>MLKRFLLYGTLGWTTEILFTGMGSLLNASWRLGAHTYLWMFPIYGLAVFLEPFHDRIRSAPWPVRGFIWASLIIGIEYLCGWLLKISLGFCPWDYSGASFFSLDGFVRLDYTPFWFIAGLAFEQIHDYMDRIGIS</sequence>
<name>A0A354YYU4_9FIRM</name>
<proteinExistence type="predicted"/>
<dbReference type="EMBL" id="DNZF01000246">
    <property type="protein sequence ID" value="HBK54515.1"/>
    <property type="molecule type" value="Genomic_DNA"/>
</dbReference>
<dbReference type="InterPro" id="IPR010540">
    <property type="entry name" value="CmpB_TMEM229"/>
</dbReference>
<comment type="subcellular location">
    <subcellularLocation>
        <location evidence="1">Membrane</location>
        <topology evidence="1">Multi-pass membrane protein</topology>
    </subcellularLocation>
</comment>
<keyword evidence="3 5" id="KW-1133">Transmembrane helix</keyword>
<gene>
    <name evidence="6" type="ORF">DDZ44_11320</name>
</gene>
<dbReference type="RefSeq" id="WP_061214208.1">
    <property type="nucleotide sequence ID" value="NZ_DCDX01000037.1"/>
</dbReference>
<dbReference type="STRING" id="378794.GCA_001570625_01726"/>
<evidence type="ECO:0000256" key="5">
    <source>
        <dbReference type="SAM" id="Phobius"/>
    </source>
</evidence>
<evidence type="ECO:0000313" key="7">
    <source>
        <dbReference type="Proteomes" id="UP000263273"/>
    </source>
</evidence>
<accession>A0A354YYU4</accession>
<dbReference type="GO" id="GO:0016020">
    <property type="term" value="C:membrane"/>
    <property type="evidence" value="ECO:0007669"/>
    <property type="project" value="UniProtKB-SubCell"/>
</dbReference>
<evidence type="ECO:0000256" key="3">
    <source>
        <dbReference type="ARBA" id="ARBA00022989"/>
    </source>
</evidence>
<feature type="transmembrane region" description="Helical" evidence="5">
    <location>
        <begin position="62"/>
        <end position="84"/>
    </location>
</feature>
<dbReference type="AlphaFoldDB" id="A0A354YYU4"/>